<dbReference type="EC" id="3.4.21.107" evidence="2"/>
<dbReference type="InterPro" id="IPR036034">
    <property type="entry name" value="PDZ_sf"/>
</dbReference>
<keyword evidence="2" id="KW-0645">Protease</keyword>
<keyword evidence="1" id="KW-0732">Signal</keyword>
<keyword evidence="3" id="KW-1185">Reference proteome</keyword>
<proteinExistence type="predicted"/>
<organism evidence="2 3">
    <name type="scientific">Calycomorphotria hydatis</name>
    <dbReference type="NCBI Taxonomy" id="2528027"/>
    <lineage>
        <taxon>Bacteria</taxon>
        <taxon>Pseudomonadati</taxon>
        <taxon>Planctomycetota</taxon>
        <taxon>Planctomycetia</taxon>
        <taxon>Planctomycetales</taxon>
        <taxon>Planctomycetaceae</taxon>
        <taxon>Calycomorphotria</taxon>
    </lineage>
</organism>
<feature type="signal peptide" evidence="1">
    <location>
        <begin position="1"/>
        <end position="29"/>
    </location>
</feature>
<dbReference type="GO" id="GO:0004252">
    <property type="term" value="F:serine-type endopeptidase activity"/>
    <property type="evidence" value="ECO:0007669"/>
    <property type="project" value="InterPro"/>
</dbReference>
<dbReference type="Proteomes" id="UP000319976">
    <property type="component" value="Chromosome"/>
</dbReference>
<dbReference type="OrthoDB" id="248175at2"/>
<evidence type="ECO:0000313" key="2">
    <source>
        <dbReference type="EMBL" id="QDT65370.1"/>
    </source>
</evidence>
<dbReference type="PRINTS" id="PR00834">
    <property type="entry name" value="PROTEASES2C"/>
</dbReference>
<evidence type="ECO:0000313" key="3">
    <source>
        <dbReference type="Proteomes" id="UP000319976"/>
    </source>
</evidence>
<sequence precursor="true">MKDQMPNKLGLLALAILMLCSLLGSTSSANDGLDVPAAVRNAEAGRIETIERIAPAVVAIFGADGGGGGSGVLISPDGYTLTNFHVTQPVGDFLKCGLNDGHVYDAVIVGIDPTGDVALIKMLGRDDFPTAPLGNSDEVRVGDSVLALGNPFLLATDFHPTVTYGIVSGVHRYQYPSGSKGLLEYTDCIQVDASINPGNSGGPLFNMQGEVIGINGRVSFEKRFRVNSGVGYAISINQIKNFMGHLKSGRVVDHATLGATIYADWEGVIRFDTVLPSSEAARRGIQEGDELISFGNRPIRSVNQFKNILGIYPNGWRIPMVIRSDTTRKKLYVRLQSLHQQGELDIPEQKQQPLQLMHKKPVPPPEEYKHMVVKKSGFANYYFNEQEQKRTLAKLDERWKSPSMSGAWKLTGLTGNGESFEFTVSDRVAGLEVGTAPNSRVFLQQLGDDQPLINEPAGSGGLLPALHLLRQFLTQDETYFSEYYYLGTEPHGESESLVDVIIATTKGTRLRAFFEPETGRFLGIEFQLDDFSDSCMIEFSGNQGPQPNIGETMTVTTGGEPFAVFRISDFRIAAPAGEASEGEGA</sequence>
<dbReference type="Pfam" id="PF13365">
    <property type="entry name" value="Trypsin_2"/>
    <property type="match status" value="1"/>
</dbReference>
<dbReference type="InterPro" id="IPR009003">
    <property type="entry name" value="Peptidase_S1_PA"/>
</dbReference>
<dbReference type="SUPFAM" id="SSF50494">
    <property type="entry name" value="Trypsin-like serine proteases"/>
    <property type="match status" value="1"/>
</dbReference>
<evidence type="ECO:0000256" key="1">
    <source>
        <dbReference type="SAM" id="SignalP"/>
    </source>
</evidence>
<protein>
    <submittedName>
        <fullName evidence="2">Periplasmic serine endoprotease DegP</fullName>
        <ecNumber evidence="2">3.4.21.107</ecNumber>
    </submittedName>
</protein>
<dbReference type="Gene3D" id="2.40.10.120">
    <property type="match status" value="1"/>
</dbReference>
<dbReference type="GO" id="GO:0006508">
    <property type="term" value="P:proteolysis"/>
    <property type="evidence" value="ECO:0007669"/>
    <property type="project" value="UniProtKB-KW"/>
</dbReference>
<dbReference type="Gene3D" id="2.30.42.10">
    <property type="match status" value="1"/>
</dbReference>
<feature type="chain" id="PRO_5021812748" evidence="1">
    <location>
        <begin position="30"/>
        <end position="585"/>
    </location>
</feature>
<dbReference type="InterPro" id="IPR001940">
    <property type="entry name" value="Peptidase_S1C"/>
</dbReference>
<reference evidence="2 3" key="1">
    <citation type="submission" date="2019-02" db="EMBL/GenBank/DDBJ databases">
        <title>Deep-cultivation of Planctomycetes and their phenomic and genomic characterization uncovers novel biology.</title>
        <authorList>
            <person name="Wiegand S."/>
            <person name="Jogler M."/>
            <person name="Boedeker C."/>
            <person name="Pinto D."/>
            <person name="Vollmers J."/>
            <person name="Rivas-Marin E."/>
            <person name="Kohn T."/>
            <person name="Peeters S.H."/>
            <person name="Heuer A."/>
            <person name="Rast P."/>
            <person name="Oberbeckmann S."/>
            <person name="Bunk B."/>
            <person name="Jeske O."/>
            <person name="Meyerdierks A."/>
            <person name="Storesund J.E."/>
            <person name="Kallscheuer N."/>
            <person name="Luecker S."/>
            <person name="Lage O.M."/>
            <person name="Pohl T."/>
            <person name="Merkel B.J."/>
            <person name="Hornburger P."/>
            <person name="Mueller R.-W."/>
            <person name="Bruemmer F."/>
            <person name="Labrenz M."/>
            <person name="Spormann A.M."/>
            <person name="Op den Camp H."/>
            <person name="Overmann J."/>
            <person name="Amann R."/>
            <person name="Jetten M.S.M."/>
            <person name="Mascher T."/>
            <person name="Medema M.H."/>
            <person name="Devos D.P."/>
            <person name="Kaster A.-K."/>
            <person name="Ovreas L."/>
            <person name="Rohde M."/>
            <person name="Galperin M.Y."/>
            <person name="Jogler C."/>
        </authorList>
    </citation>
    <scope>NUCLEOTIDE SEQUENCE [LARGE SCALE GENOMIC DNA]</scope>
    <source>
        <strain evidence="2 3">V22</strain>
    </source>
</reference>
<name>A0A517TAG7_9PLAN</name>
<dbReference type="EMBL" id="CP036316">
    <property type="protein sequence ID" value="QDT65370.1"/>
    <property type="molecule type" value="Genomic_DNA"/>
</dbReference>
<keyword evidence="2" id="KW-0378">Hydrolase</keyword>
<dbReference type="KEGG" id="chya:V22_26230"/>
<dbReference type="SUPFAM" id="SSF50156">
    <property type="entry name" value="PDZ domain-like"/>
    <property type="match status" value="1"/>
</dbReference>
<gene>
    <name evidence="2" type="primary">degP_2</name>
    <name evidence="2" type="ORF">V22_26230</name>
</gene>
<dbReference type="PANTHER" id="PTHR22939">
    <property type="entry name" value="SERINE PROTEASE FAMILY S1C HTRA-RELATED"/>
    <property type="match status" value="1"/>
</dbReference>
<dbReference type="PANTHER" id="PTHR22939:SF129">
    <property type="entry name" value="SERINE PROTEASE HTRA2, MITOCHONDRIAL"/>
    <property type="match status" value="1"/>
</dbReference>
<dbReference type="AlphaFoldDB" id="A0A517TAG7"/>
<accession>A0A517TAG7</accession>